<dbReference type="NCBIfam" id="NF006093">
    <property type="entry name" value="PRK08245.1"/>
    <property type="match status" value="1"/>
</dbReference>
<organism evidence="4 5">
    <name type="scientific">Leucobacter rhizosphaerae</name>
    <dbReference type="NCBI Taxonomy" id="2932245"/>
    <lineage>
        <taxon>Bacteria</taxon>
        <taxon>Bacillati</taxon>
        <taxon>Actinomycetota</taxon>
        <taxon>Actinomycetes</taxon>
        <taxon>Micrococcales</taxon>
        <taxon>Microbacteriaceae</taxon>
        <taxon>Leucobacter</taxon>
    </lineage>
</organism>
<dbReference type="EMBL" id="CP095043">
    <property type="protein sequence ID" value="UOQ61274.1"/>
    <property type="molecule type" value="Genomic_DNA"/>
</dbReference>
<evidence type="ECO:0000313" key="5">
    <source>
        <dbReference type="Proteomes" id="UP000831775"/>
    </source>
</evidence>
<dbReference type="Pfam" id="PF03737">
    <property type="entry name" value="RraA-like"/>
    <property type="match status" value="1"/>
</dbReference>
<dbReference type="SUPFAM" id="SSF89562">
    <property type="entry name" value="RraA-like"/>
    <property type="match status" value="1"/>
</dbReference>
<dbReference type="InterPro" id="IPR036663">
    <property type="entry name" value="Fumarylacetoacetase_C_sf"/>
</dbReference>
<dbReference type="InterPro" id="IPR011234">
    <property type="entry name" value="Fumarylacetoacetase-like_C"/>
</dbReference>
<proteinExistence type="predicted"/>
<evidence type="ECO:0000256" key="1">
    <source>
        <dbReference type="ARBA" id="ARBA00022723"/>
    </source>
</evidence>
<accession>A0ABY4FYT2</accession>
<evidence type="ECO:0000259" key="3">
    <source>
        <dbReference type="Pfam" id="PF01557"/>
    </source>
</evidence>
<keyword evidence="1" id="KW-0479">Metal-binding</keyword>
<dbReference type="InterPro" id="IPR036704">
    <property type="entry name" value="RraA/RraA-like_sf"/>
</dbReference>
<keyword evidence="5" id="KW-1185">Reference proteome</keyword>
<feature type="domain" description="Fumarylacetoacetase-like C-terminal" evidence="3">
    <location>
        <begin position="10"/>
        <end position="214"/>
    </location>
</feature>
<dbReference type="Gene3D" id="3.90.850.10">
    <property type="entry name" value="Fumarylacetoacetase-like, C-terminal domain"/>
    <property type="match status" value="1"/>
</dbReference>
<keyword evidence="4" id="KW-0378">Hydrolase</keyword>
<reference evidence="4 5" key="1">
    <citation type="submission" date="2022-04" db="EMBL/GenBank/DDBJ databases">
        <title>Leucobacter sp. isolated from rhizosphere of onion.</title>
        <authorList>
            <person name="Won M."/>
            <person name="Lee C.-M."/>
            <person name="Woen H.-Y."/>
            <person name="Kwon S.-W."/>
        </authorList>
    </citation>
    <scope>NUCLEOTIDE SEQUENCE [LARGE SCALE GENOMIC DNA]</scope>
    <source>
        <strain evidence="4 5">H25R-14</strain>
    </source>
</reference>
<dbReference type="Pfam" id="PF01557">
    <property type="entry name" value="FAA_hydrolase"/>
    <property type="match status" value="1"/>
</dbReference>
<dbReference type="CDD" id="cd16841">
    <property type="entry name" value="RraA_family"/>
    <property type="match status" value="1"/>
</dbReference>
<dbReference type="GO" id="GO:0016787">
    <property type="term" value="F:hydrolase activity"/>
    <property type="evidence" value="ECO:0007669"/>
    <property type="project" value="UniProtKB-KW"/>
</dbReference>
<dbReference type="SUPFAM" id="SSF56529">
    <property type="entry name" value="FAH"/>
    <property type="match status" value="1"/>
</dbReference>
<gene>
    <name evidence="4" type="ORF">MUN76_04700</name>
</gene>
<sequence>MTYGIDTPGKIIAVHLNYPSRMQQRGRTPAQPSYFFKPASSLAPTGGTIERPAGTELLAFEGEIALVIGTPARHVSPEDGWSHVAQVTAANDFGVYDLRAADKGSNVRNKGGDGFTPIGPAAIPTEGLGEGDWRVRTWVNGQLVQDDTSDTLAFPFGRLVADLSQHMTLETGDVILTGTPAGSSVVLPGDVVEVEVDAPQAPGAPTTGRLVTTVTQGTVPFGDFGTKPKTDDLQRIEAWGSEQEHAEAVAAGRASRLEENAARSTATGGDATASVPLDGLAEASADPAAASPLTPEIRAQLDGVAVATVSAALRKRGYVDIFIDGVHPNHDGDTILGTAKTLRFIPFRPDLFKEYAGGFNAQKRAFDTVNAGEVLVVEARGIPSTGTVGDVLALRAQVRGAAGIVTDGGVRDFAAVEEFSIPVFSQGAHPSVLGRRHVPWETDVTIACGGAAVQPGDIIMGDRDGVIVIPPFLLAEVAAEAAAQERADAWVAAQVANGAAVDGLFPMNAEWRARYEAETAGGQA</sequence>
<dbReference type="Gene3D" id="3.50.30.40">
    <property type="entry name" value="Ribonuclease E inhibitor RraA/RraA-like"/>
    <property type="match status" value="1"/>
</dbReference>
<dbReference type="RefSeq" id="WP_244687595.1">
    <property type="nucleotide sequence ID" value="NZ_CP095043.1"/>
</dbReference>
<dbReference type="PANTHER" id="PTHR11820">
    <property type="entry name" value="ACYLPYRUVASE"/>
    <property type="match status" value="1"/>
</dbReference>
<protein>
    <submittedName>
        <fullName evidence="4">Fumarylacetoacetate hydrolase family protein</fullName>
    </submittedName>
</protein>
<dbReference type="NCBIfam" id="NF009399">
    <property type="entry name" value="PRK12764.1"/>
    <property type="match status" value="1"/>
</dbReference>
<dbReference type="Proteomes" id="UP000831775">
    <property type="component" value="Chromosome"/>
</dbReference>
<evidence type="ECO:0000313" key="4">
    <source>
        <dbReference type="EMBL" id="UOQ61274.1"/>
    </source>
</evidence>
<dbReference type="PANTHER" id="PTHR11820:SF112">
    <property type="entry name" value="FUMARYLACETOACETATE HYDROLASE FAMILY PROTEIN (AFU_ORTHOLOGUE AFUA_1G02370)-RELATED"/>
    <property type="match status" value="1"/>
</dbReference>
<dbReference type="InterPro" id="IPR005493">
    <property type="entry name" value="RraA/RraA-like"/>
</dbReference>
<feature type="region of interest" description="Disordered" evidence="2">
    <location>
        <begin position="249"/>
        <end position="274"/>
    </location>
</feature>
<evidence type="ECO:0000256" key="2">
    <source>
        <dbReference type="SAM" id="MobiDB-lite"/>
    </source>
</evidence>
<name>A0ABY4FYT2_9MICO</name>